<protein>
    <submittedName>
        <fullName evidence="4">RNA polymerase sigma-70 factor</fullName>
    </submittedName>
</protein>
<dbReference type="InterPro" id="IPR014303">
    <property type="entry name" value="RNA_pol_sigma-70_ECF"/>
</dbReference>
<dbReference type="SUPFAM" id="SSF88946">
    <property type="entry name" value="Sigma2 domain of RNA polymerase sigma factors"/>
    <property type="match status" value="1"/>
</dbReference>
<feature type="domain" description="RNA polymerase sigma factor 70 region 4 type 2" evidence="3">
    <location>
        <begin position="113"/>
        <end position="164"/>
    </location>
</feature>
<dbReference type="GO" id="GO:0003677">
    <property type="term" value="F:DNA binding"/>
    <property type="evidence" value="ECO:0007669"/>
    <property type="project" value="InterPro"/>
</dbReference>
<dbReference type="InParanoid" id="A0A540VI78"/>
<dbReference type="InterPro" id="IPR052704">
    <property type="entry name" value="ECF_Sigma-70_Domain"/>
</dbReference>
<dbReference type="Proteomes" id="UP000317371">
    <property type="component" value="Unassembled WGS sequence"/>
</dbReference>
<dbReference type="AlphaFoldDB" id="A0A540VI78"/>
<sequence length="296" mass="33229">MTHNADTEALVHEFDRYRPVLFGLAYRMLGSAMDAEDILQEAFLRWQQSPRHTVQSPRAFLMTIVTRLCLDALRAARTRREHYVGPWLPEPLVSTGTPDPTARAEQEETLSFAFLLLLERLTPLERAVFILHEVFGYSYDEIAGLIGSNGPHCRQLGHRARQRLSTERPRFRADPAQAEQAARAFARACAAGDLQGLLAIFAHDIALWTDGGGKARAARNIIYGADRVARFFVGIMRKAGRMMTFERACVNGQPGLLVWIDGRLDRVYAFDFDARGRIQAVYGVLNPDKLCGITRG</sequence>
<name>A0A540VI78_9CHLR</name>
<dbReference type="InterPro" id="IPR013249">
    <property type="entry name" value="RNA_pol_sigma70_r4_t2"/>
</dbReference>
<dbReference type="GO" id="GO:0016987">
    <property type="term" value="F:sigma factor activity"/>
    <property type="evidence" value="ECO:0007669"/>
    <property type="project" value="InterPro"/>
</dbReference>
<dbReference type="EMBL" id="VIGC01000008">
    <property type="protein sequence ID" value="TQE96450.1"/>
    <property type="molecule type" value="Genomic_DNA"/>
</dbReference>
<proteinExistence type="predicted"/>
<evidence type="ECO:0000259" key="3">
    <source>
        <dbReference type="Pfam" id="PF08281"/>
    </source>
</evidence>
<dbReference type="NCBIfam" id="NF007214">
    <property type="entry name" value="PRK09636.1"/>
    <property type="match status" value="1"/>
</dbReference>
<dbReference type="SUPFAM" id="SSF88659">
    <property type="entry name" value="Sigma3 and sigma4 domains of RNA polymerase sigma factors"/>
    <property type="match status" value="1"/>
</dbReference>
<dbReference type="Gene3D" id="1.10.1740.10">
    <property type="match status" value="1"/>
</dbReference>
<dbReference type="NCBIfam" id="TIGR02957">
    <property type="entry name" value="SigX4"/>
    <property type="match status" value="1"/>
</dbReference>
<evidence type="ECO:0000313" key="5">
    <source>
        <dbReference type="Proteomes" id="UP000317371"/>
    </source>
</evidence>
<dbReference type="InterPro" id="IPR014284">
    <property type="entry name" value="RNA_pol_sigma-70_dom"/>
</dbReference>
<dbReference type="PANTHER" id="PTHR30173">
    <property type="entry name" value="SIGMA 19 FACTOR"/>
    <property type="match status" value="1"/>
</dbReference>
<dbReference type="SUPFAM" id="SSF54427">
    <property type="entry name" value="NTF2-like"/>
    <property type="match status" value="1"/>
</dbReference>
<dbReference type="PANTHER" id="PTHR30173:SF36">
    <property type="entry name" value="ECF RNA POLYMERASE SIGMA FACTOR SIGJ"/>
    <property type="match status" value="1"/>
</dbReference>
<dbReference type="RefSeq" id="WP_141609595.1">
    <property type="nucleotide sequence ID" value="NZ_VIGC02000008.1"/>
</dbReference>
<dbReference type="OrthoDB" id="3211555at2"/>
<accession>A0A540VI78</accession>
<dbReference type="Gene3D" id="3.10.450.50">
    <property type="match status" value="1"/>
</dbReference>
<dbReference type="InterPro" id="IPR007627">
    <property type="entry name" value="RNA_pol_sigma70_r2"/>
</dbReference>
<dbReference type="InterPro" id="IPR036388">
    <property type="entry name" value="WH-like_DNA-bd_sf"/>
</dbReference>
<dbReference type="InterPro" id="IPR013324">
    <property type="entry name" value="RNA_pol_sigma_r3/r4-like"/>
</dbReference>
<comment type="subunit">
    <text evidence="1">Interacts transiently with the RNA polymerase catalytic core formed by RpoA, RpoB, RpoC and RpoZ (2 alpha, 1 beta, 1 beta' and 1 omega subunit) to form the RNA polymerase holoenzyme that can initiate transcription.</text>
</comment>
<dbReference type="InterPro" id="IPR032710">
    <property type="entry name" value="NTF2-like_dom_sf"/>
</dbReference>
<gene>
    <name evidence="4" type="ORF">FKZ61_08155</name>
</gene>
<evidence type="ECO:0000256" key="1">
    <source>
        <dbReference type="ARBA" id="ARBA00011344"/>
    </source>
</evidence>
<dbReference type="Gene3D" id="1.10.10.10">
    <property type="entry name" value="Winged helix-like DNA-binding domain superfamily/Winged helix DNA-binding domain"/>
    <property type="match status" value="1"/>
</dbReference>
<keyword evidence="5" id="KW-1185">Reference proteome</keyword>
<dbReference type="NCBIfam" id="TIGR02937">
    <property type="entry name" value="sigma70-ECF"/>
    <property type="match status" value="1"/>
</dbReference>
<evidence type="ECO:0000259" key="2">
    <source>
        <dbReference type="Pfam" id="PF04542"/>
    </source>
</evidence>
<dbReference type="GO" id="GO:0006352">
    <property type="term" value="P:DNA-templated transcription initiation"/>
    <property type="evidence" value="ECO:0007669"/>
    <property type="project" value="InterPro"/>
</dbReference>
<dbReference type="Pfam" id="PF08281">
    <property type="entry name" value="Sigma70_r4_2"/>
    <property type="match status" value="1"/>
</dbReference>
<dbReference type="InterPro" id="IPR013325">
    <property type="entry name" value="RNA_pol_sigma_r2"/>
</dbReference>
<reference evidence="4 5" key="1">
    <citation type="submission" date="2019-06" db="EMBL/GenBank/DDBJ databases">
        <title>Genome sequence of Litorilinea aerophila BAA-2444.</title>
        <authorList>
            <person name="Maclea K.S."/>
            <person name="Maurais E.G."/>
            <person name="Iannazzi L.C."/>
        </authorList>
    </citation>
    <scope>NUCLEOTIDE SEQUENCE [LARGE SCALE GENOMIC DNA]</scope>
    <source>
        <strain evidence="4 5">ATCC BAA-2444</strain>
    </source>
</reference>
<feature type="domain" description="RNA polymerase sigma-70 region 2" evidence="2">
    <location>
        <begin position="14"/>
        <end position="77"/>
    </location>
</feature>
<dbReference type="Pfam" id="PF04542">
    <property type="entry name" value="Sigma70_r2"/>
    <property type="match status" value="1"/>
</dbReference>
<organism evidence="4 5">
    <name type="scientific">Litorilinea aerophila</name>
    <dbReference type="NCBI Taxonomy" id="1204385"/>
    <lineage>
        <taxon>Bacteria</taxon>
        <taxon>Bacillati</taxon>
        <taxon>Chloroflexota</taxon>
        <taxon>Caldilineae</taxon>
        <taxon>Caldilineales</taxon>
        <taxon>Caldilineaceae</taxon>
        <taxon>Litorilinea</taxon>
    </lineage>
</organism>
<evidence type="ECO:0000313" key="4">
    <source>
        <dbReference type="EMBL" id="TQE96450.1"/>
    </source>
</evidence>
<comment type="caution">
    <text evidence="4">The sequence shown here is derived from an EMBL/GenBank/DDBJ whole genome shotgun (WGS) entry which is preliminary data.</text>
</comment>